<dbReference type="Pfam" id="PF00249">
    <property type="entry name" value="Myb_DNA-binding"/>
    <property type="match status" value="1"/>
</dbReference>
<evidence type="ECO:0000313" key="3">
    <source>
        <dbReference type="EMBL" id="CAD8124821.1"/>
    </source>
</evidence>
<sequence length="187" mass="22489">MQDYEAEQNFINFLQLEKYVSQVEEFSSCQLILSNQENPFVTQIADQNLLPQNKQAKKIKKKKKRVDFHNKRRRRNNKNIELNNNTPFNFSEDQKILSLVLEHGPKFSVVSKYFIDRNQNAIKNRYYKNLRFRWDQVLGSDFSHLNSRKNDSVQGQDITQMIEEMNFYPEVTNILSKFIKRVYLHFN</sequence>
<gene>
    <name evidence="3" type="ORF">PSON_ATCC_30995.1.T1540032</name>
</gene>
<dbReference type="SMART" id="SM00717">
    <property type="entry name" value="SANT"/>
    <property type="match status" value="1"/>
</dbReference>
<keyword evidence="4" id="KW-1185">Reference proteome</keyword>
<evidence type="ECO:0000259" key="2">
    <source>
        <dbReference type="SMART" id="SM00717"/>
    </source>
</evidence>
<reference evidence="3" key="1">
    <citation type="submission" date="2021-01" db="EMBL/GenBank/DDBJ databases">
        <authorList>
            <consortium name="Genoscope - CEA"/>
            <person name="William W."/>
        </authorList>
    </citation>
    <scope>NUCLEOTIDE SEQUENCE</scope>
</reference>
<comment type="caution">
    <text evidence="3">The sequence shown here is derived from an EMBL/GenBank/DDBJ whole genome shotgun (WGS) entry which is preliminary data.</text>
</comment>
<dbReference type="AlphaFoldDB" id="A0A8S1R9F0"/>
<evidence type="ECO:0000256" key="1">
    <source>
        <dbReference type="SAM" id="MobiDB-lite"/>
    </source>
</evidence>
<name>A0A8S1R9F0_9CILI</name>
<dbReference type="OrthoDB" id="292802at2759"/>
<proteinExistence type="predicted"/>
<accession>A0A8S1R9F0</accession>
<evidence type="ECO:0000313" key="4">
    <source>
        <dbReference type="Proteomes" id="UP000692954"/>
    </source>
</evidence>
<protein>
    <recommendedName>
        <fullName evidence="2">Myb-like domain-containing protein</fullName>
    </recommendedName>
</protein>
<feature type="region of interest" description="Disordered" evidence="1">
    <location>
        <begin position="60"/>
        <end position="86"/>
    </location>
</feature>
<organism evidence="3 4">
    <name type="scientific">Paramecium sonneborni</name>
    <dbReference type="NCBI Taxonomy" id="65129"/>
    <lineage>
        <taxon>Eukaryota</taxon>
        <taxon>Sar</taxon>
        <taxon>Alveolata</taxon>
        <taxon>Ciliophora</taxon>
        <taxon>Intramacronucleata</taxon>
        <taxon>Oligohymenophorea</taxon>
        <taxon>Peniculida</taxon>
        <taxon>Parameciidae</taxon>
        <taxon>Paramecium</taxon>
    </lineage>
</organism>
<dbReference type="CDD" id="cd00167">
    <property type="entry name" value="SANT"/>
    <property type="match status" value="1"/>
</dbReference>
<dbReference type="InterPro" id="IPR001005">
    <property type="entry name" value="SANT/Myb"/>
</dbReference>
<dbReference type="Proteomes" id="UP000692954">
    <property type="component" value="Unassembled WGS sequence"/>
</dbReference>
<dbReference type="EMBL" id="CAJJDN010000154">
    <property type="protein sequence ID" value="CAD8124821.1"/>
    <property type="molecule type" value="Genomic_DNA"/>
</dbReference>
<feature type="compositionally biased region" description="Basic residues" evidence="1">
    <location>
        <begin position="60"/>
        <end position="77"/>
    </location>
</feature>
<feature type="domain" description="Myb-like" evidence="2">
    <location>
        <begin position="84"/>
        <end position="132"/>
    </location>
</feature>